<feature type="compositionally biased region" description="Polar residues" evidence="1">
    <location>
        <begin position="271"/>
        <end position="282"/>
    </location>
</feature>
<feature type="region of interest" description="Disordered" evidence="1">
    <location>
        <begin position="300"/>
        <end position="334"/>
    </location>
</feature>
<comment type="caution">
    <text evidence="2">The sequence shown here is derived from an EMBL/GenBank/DDBJ whole genome shotgun (WGS) entry which is preliminary data.</text>
</comment>
<keyword evidence="3" id="KW-1185">Reference proteome</keyword>
<dbReference type="InterPro" id="IPR053729">
    <property type="entry name" value="MAD2L1BP_domain_sf"/>
</dbReference>
<sequence>MALSNSVPTLSHSAMSPFPAPLFTPLVVPTFIPIEQSTGVNRPGLKPTAYTSRQVAEMFIAILKLYLHLQGHIPCTWSQLEDQYNHYKVQRDSSTTLPNAKTLLQVHRLSKLVETTRQLFAQIRTTVDQQFPTRAISSATTSPMEPRSCTFLVYSGSAPTLIQHGLLVRFPRVQVNPGVLAPQTLPSTMTKVLLRRIMPLTTWQPVMRPQTPVHVMLYAAHQHPPLQTVSCPTFDLIRMTRTNPITCVDVVSDPIVDNQDQDHVTSHDPPTDNSLSASQPESPHQAAILVYRDSALSPTISNTDHVRMDSQEEPQSPGLEHSEDQSGGNGWYRFPQPVVGIDALDFE</sequence>
<organism evidence="2 3">
    <name type="scientific">Dispira parvispora</name>
    <dbReference type="NCBI Taxonomy" id="1520584"/>
    <lineage>
        <taxon>Eukaryota</taxon>
        <taxon>Fungi</taxon>
        <taxon>Fungi incertae sedis</taxon>
        <taxon>Zoopagomycota</taxon>
        <taxon>Kickxellomycotina</taxon>
        <taxon>Dimargaritomycetes</taxon>
        <taxon>Dimargaritales</taxon>
        <taxon>Dimargaritaceae</taxon>
        <taxon>Dispira</taxon>
    </lineage>
</organism>
<gene>
    <name evidence="2" type="ORF">IWQ62_004185</name>
</gene>
<name>A0A9W8E0X1_9FUNG</name>
<feature type="region of interest" description="Disordered" evidence="1">
    <location>
        <begin position="258"/>
        <end position="283"/>
    </location>
</feature>
<evidence type="ECO:0000313" key="2">
    <source>
        <dbReference type="EMBL" id="KAJ1960563.1"/>
    </source>
</evidence>
<feature type="compositionally biased region" description="Basic and acidic residues" evidence="1">
    <location>
        <begin position="260"/>
        <end position="270"/>
    </location>
</feature>
<protein>
    <submittedName>
        <fullName evidence="2">Uncharacterized protein</fullName>
    </submittedName>
</protein>
<dbReference type="EMBL" id="JANBPY010001313">
    <property type="protein sequence ID" value="KAJ1960563.1"/>
    <property type="molecule type" value="Genomic_DNA"/>
</dbReference>
<proteinExistence type="predicted"/>
<dbReference type="AlphaFoldDB" id="A0A9W8E0X1"/>
<reference evidence="2" key="1">
    <citation type="submission" date="2022-07" db="EMBL/GenBank/DDBJ databases">
        <title>Phylogenomic reconstructions and comparative analyses of Kickxellomycotina fungi.</title>
        <authorList>
            <person name="Reynolds N.K."/>
            <person name="Stajich J.E."/>
            <person name="Barry K."/>
            <person name="Grigoriev I.V."/>
            <person name="Crous P."/>
            <person name="Smith M.E."/>
        </authorList>
    </citation>
    <scope>NUCLEOTIDE SEQUENCE</scope>
    <source>
        <strain evidence="2">RSA 1196</strain>
    </source>
</reference>
<dbReference type="Proteomes" id="UP001150925">
    <property type="component" value="Unassembled WGS sequence"/>
</dbReference>
<accession>A0A9W8E0X1</accession>
<dbReference type="OrthoDB" id="5598894at2759"/>
<dbReference type="Gene3D" id="3.30.900.20">
    <property type="match status" value="1"/>
</dbReference>
<evidence type="ECO:0000313" key="3">
    <source>
        <dbReference type="Proteomes" id="UP001150925"/>
    </source>
</evidence>
<evidence type="ECO:0000256" key="1">
    <source>
        <dbReference type="SAM" id="MobiDB-lite"/>
    </source>
</evidence>